<name>A0ABM5YQ05_9ALTE</name>
<accession>A0ABM5YQ05</accession>
<keyword evidence="1" id="KW-0813">Transport</keyword>
<evidence type="ECO:0000259" key="4">
    <source>
        <dbReference type="PROSITE" id="PS50893"/>
    </source>
</evidence>
<dbReference type="InterPro" id="IPR027417">
    <property type="entry name" value="P-loop_NTPase"/>
</dbReference>
<sequence>MPKLKLDHINRSYGSNHVLNDLSLSLEFDEGAIVGIVGKNGAGKSTLLRILANIDDQHTGTFKVEVQNSEIATKYDVGFLPEERSLPKFGTVFNVLMLWAELRGYKGPHCKKLVETWLSKVNLEDVAGTPIKKLSKGNNQKLQLACCLLHSPKFIIFDEPFSGLDPANQELVMELLIEQKQNGSLIIISAHQLELLERLCDVSYLMVHGTLKMFEKNNLSKKVKRLSYNGDLDERLSFLKPYTGDLQGISPDDLRQLNSREKTQFLEALLSGEVVLNQSKSETLRDHYFANQA</sequence>
<geneLocation type="plasmid" evidence="5 6">
    <name>pASTE61-200</name>
</geneLocation>
<keyword evidence="2" id="KW-0547">Nucleotide-binding</keyword>
<evidence type="ECO:0000256" key="1">
    <source>
        <dbReference type="ARBA" id="ARBA00022448"/>
    </source>
</evidence>
<dbReference type="InterPro" id="IPR003593">
    <property type="entry name" value="AAA+_ATPase"/>
</dbReference>
<evidence type="ECO:0000256" key="3">
    <source>
        <dbReference type="ARBA" id="ARBA00022840"/>
    </source>
</evidence>
<dbReference type="Gene3D" id="3.40.50.300">
    <property type="entry name" value="P-loop containing nucleotide triphosphate hydrolases"/>
    <property type="match status" value="1"/>
</dbReference>
<protein>
    <recommendedName>
        <fullName evidence="4">ABC transporter domain-containing protein</fullName>
    </recommendedName>
</protein>
<dbReference type="PANTHER" id="PTHR42939:SF1">
    <property type="entry name" value="ABC TRANSPORTER ATP-BINDING PROTEIN ALBC-RELATED"/>
    <property type="match status" value="1"/>
</dbReference>
<dbReference type="PROSITE" id="PS50893">
    <property type="entry name" value="ABC_TRANSPORTER_2"/>
    <property type="match status" value="1"/>
</dbReference>
<organism evidence="5 6">
    <name type="scientific">Alteromonas stellipolaris</name>
    <dbReference type="NCBI Taxonomy" id="233316"/>
    <lineage>
        <taxon>Bacteria</taxon>
        <taxon>Pseudomonadati</taxon>
        <taxon>Pseudomonadota</taxon>
        <taxon>Gammaproteobacteria</taxon>
        <taxon>Alteromonadales</taxon>
        <taxon>Alteromonadaceae</taxon>
        <taxon>Alteromonas/Salinimonas group</taxon>
        <taxon>Alteromonas</taxon>
    </lineage>
</organism>
<evidence type="ECO:0000313" key="6">
    <source>
        <dbReference type="Proteomes" id="UP000056750"/>
    </source>
</evidence>
<dbReference type="PANTHER" id="PTHR42939">
    <property type="entry name" value="ABC TRANSPORTER ATP-BINDING PROTEIN ALBC-RELATED"/>
    <property type="match status" value="1"/>
</dbReference>
<keyword evidence="3" id="KW-0067">ATP-binding</keyword>
<dbReference type="RefSeq" id="WP_061093680.1">
    <property type="nucleotide sequence ID" value="NZ_CP013927.1"/>
</dbReference>
<evidence type="ECO:0000313" key="5">
    <source>
        <dbReference type="EMBL" id="AMJ76639.1"/>
    </source>
</evidence>
<dbReference type="InterPro" id="IPR051782">
    <property type="entry name" value="ABC_Transporter_VariousFunc"/>
</dbReference>
<keyword evidence="5" id="KW-0614">Plasmid</keyword>
<dbReference type="Proteomes" id="UP000056750">
    <property type="component" value="Plasmid pASTE61-200"/>
</dbReference>
<gene>
    <name evidence="5" type="ORF">AVL57_00395</name>
</gene>
<keyword evidence="6" id="KW-1185">Reference proteome</keyword>
<dbReference type="Pfam" id="PF00005">
    <property type="entry name" value="ABC_tran"/>
    <property type="match status" value="1"/>
</dbReference>
<dbReference type="SMART" id="SM00382">
    <property type="entry name" value="AAA"/>
    <property type="match status" value="1"/>
</dbReference>
<reference evidence="5 6" key="1">
    <citation type="submission" date="2015-12" db="EMBL/GenBank/DDBJ databases">
        <title>Intraspecies pangenome expansion in the marine bacterium Alteromonas.</title>
        <authorList>
            <person name="Lopez-Perez M."/>
            <person name="Rodriguez-Valera F."/>
        </authorList>
    </citation>
    <scope>NUCLEOTIDE SEQUENCE [LARGE SCALE GENOMIC DNA]</scope>
    <source>
        <strain evidence="5 6">LMG 21861</strain>
        <plasmid evidence="5 6">pASTE61-200</plasmid>
    </source>
</reference>
<evidence type="ECO:0000256" key="2">
    <source>
        <dbReference type="ARBA" id="ARBA00022741"/>
    </source>
</evidence>
<proteinExistence type="predicted"/>
<dbReference type="InterPro" id="IPR003439">
    <property type="entry name" value="ABC_transporter-like_ATP-bd"/>
</dbReference>
<dbReference type="SUPFAM" id="SSF52540">
    <property type="entry name" value="P-loop containing nucleoside triphosphate hydrolases"/>
    <property type="match status" value="1"/>
</dbReference>
<dbReference type="EMBL" id="CP013927">
    <property type="protein sequence ID" value="AMJ76639.1"/>
    <property type="molecule type" value="Genomic_DNA"/>
</dbReference>
<feature type="domain" description="ABC transporter" evidence="4">
    <location>
        <begin position="4"/>
        <end position="233"/>
    </location>
</feature>